<sequence>MKHKVVTVKNVNKSMNLLRNLQSRSSIIPGLGLIHGPSGFGKTTTVVWMFNQTRSVYVRCYATDTPSSFLGRVLQEMGEVPRPPLSNMVGQVIERMVMDHCSLFIDEADHIVNNTRIMETIRDIYDSAEEPIVLIGMEQIARRISHRKQMFNRISEWVEFQPADLDDMEMLVKELFEINLDIKEDMLSYICNESGGEMRQILVALEKIERFAMANKLDTVDRRSWGKEPLFLLQRR</sequence>
<protein>
    <submittedName>
        <fullName evidence="2">DNA transposition protein</fullName>
    </submittedName>
</protein>
<dbReference type="InterPro" id="IPR027417">
    <property type="entry name" value="P-loop_NTPase"/>
</dbReference>
<dbReference type="SUPFAM" id="SSF52540">
    <property type="entry name" value="P-loop containing nucleoside triphosphate hydrolases"/>
    <property type="match status" value="1"/>
</dbReference>
<organism evidence="2 3">
    <name type="scientific">Idiomarina aquatica</name>
    <dbReference type="NCBI Taxonomy" id="1327752"/>
    <lineage>
        <taxon>Bacteria</taxon>
        <taxon>Pseudomonadati</taxon>
        <taxon>Pseudomonadota</taxon>
        <taxon>Gammaproteobacteria</taxon>
        <taxon>Alteromonadales</taxon>
        <taxon>Idiomarinaceae</taxon>
        <taxon>Idiomarina</taxon>
    </lineage>
</organism>
<reference evidence="3" key="1">
    <citation type="journal article" date="2018" name="Front. Microbiol.">
        <title>Genome-Based Analysis Reveals the Taxonomy and Diversity of the Family Idiomarinaceae.</title>
        <authorList>
            <person name="Liu Y."/>
            <person name="Lai Q."/>
            <person name="Shao Z."/>
        </authorList>
    </citation>
    <scope>NUCLEOTIDE SEQUENCE [LARGE SCALE GENOMIC DNA]</scope>
    <source>
        <strain evidence="3">SN-14</strain>
    </source>
</reference>
<dbReference type="PANTHER" id="PTHR35894:SF5">
    <property type="entry name" value="MU-LIKE PROPHAGE FLUMU DNA TRANSPOSITION PROTEIN B"/>
    <property type="match status" value="1"/>
</dbReference>
<feature type="domain" description="ORC1/DEAH AAA+ ATPase" evidence="1">
    <location>
        <begin position="30"/>
        <end position="143"/>
    </location>
</feature>
<proteinExistence type="predicted"/>
<comment type="caution">
    <text evidence="2">The sequence shown here is derived from an EMBL/GenBank/DDBJ whole genome shotgun (WGS) entry which is preliminary data.</text>
</comment>
<dbReference type="EMBL" id="PIPS01000001">
    <property type="protein sequence ID" value="RUO44946.1"/>
    <property type="molecule type" value="Genomic_DNA"/>
</dbReference>
<dbReference type="AlphaFoldDB" id="A0AA94EFL6"/>
<dbReference type="GO" id="GO:0016887">
    <property type="term" value="F:ATP hydrolysis activity"/>
    <property type="evidence" value="ECO:0007669"/>
    <property type="project" value="InterPro"/>
</dbReference>
<evidence type="ECO:0000313" key="3">
    <source>
        <dbReference type="Proteomes" id="UP000286680"/>
    </source>
</evidence>
<evidence type="ECO:0000313" key="2">
    <source>
        <dbReference type="EMBL" id="RUO44946.1"/>
    </source>
</evidence>
<dbReference type="InterPro" id="IPR052026">
    <property type="entry name" value="ExeA_AAA_ATPase_DNA-bind"/>
</dbReference>
<dbReference type="Proteomes" id="UP000286680">
    <property type="component" value="Unassembled WGS sequence"/>
</dbReference>
<dbReference type="RefSeq" id="WP_126819310.1">
    <property type="nucleotide sequence ID" value="NZ_PIPS01000001.1"/>
</dbReference>
<name>A0AA94EFL6_9GAMM</name>
<accession>A0AA94EFL6</accession>
<dbReference type="Pfam" id="PF13401">
    <property type="entry name" value="AAA_22"/>
    <property type="match status" value="1"/>
</dbReference>
<dbReference type="PANTHER" id="PTHR35894">
    <property type="entry name" value="GENERAL SECRETION PATHWAY PROTEIN A-RELATED"/>
    <property type="match status" value="1"/>
</dbReference>
<dbReference type="Gene3D" id="3.40.50.300">
    <property type="entry name" value="P-loop containing nucleotide triphosphate hydrolases"/>
    <property type="match status" value="1"/>
</dbReference>
<dbReference type="InterPro" id="IPR049945">
    <property type="entry name" value="AAA_22"/>
</dbReference>
<gene>
    <name evidence="2" type="ORF">CWE23_02650</name>
</gene>
<keyword evidence="3" id="KW-1185">Reference proteome</keyword>
<evidence type="ECO:0000259" key="1">
    <source>
        <dbReference type="Pfam" id="PF13401"/>
    </source>
</evidence>